<evidence type="ECO:0000256" key="2">
    <source>
        <dbReference type="ARBA" id="ARBA00004191"/>
    </source>
</evidence>
<feature type="domain" description="Glucose-methanol-choline oxidoreductase N-terminal" evidence="13">
    <location>
        <begin position="115"/>
        <end position="138"/>
    </location>
</feature>
<name>A0A0D2C9Z4_9EURO</name>
<dbReference type="PROSITE" id="PS00624">
    <property type="entry name" value="GMC_OXRED_2"/>
    <property type="match status" value="1"/>
</dbReference>
<dbReference type="AlphaFoldDB" id="A0A0D2C9Z4"/>
<evidence type="ECO:0000256" key="10">
    <source>
        <dbReference type="PIRSR" id="PIRSR000137-1"/>
    </source>
</evidence>
<dbReference type="OrthoDB" id="269227at2759"/>
<evidence type="ECO:0000256" key="11">
    <source>
        <dbReference type="RuleBase" id="RU003968"/>
    </source>
</evidence>
<proteinExistence type="inferred from homology"/>
<dbReference type="InterPro" id="IPR000172">
    <property type="entry name" value="GMC_OxRdtase_N"/>
</dbReference>
<dbReference type="STRING" id="569365.A0A0D2C9Z4"/>
<evidence type="ECO:0000313" key="15">
    <source>
        <dbReference type="EMBL" id="KIW27888.1"/>
    </source>
</evidence>
<dbReference type="SUPFAM" id="SSF51905">
    <property type="entry name" value="FAD/NAD(P)-binding domain"/>
    <property type="match status" value="1"/>
</dbReference>
<keyword evidence="6 11" id="KW-0274">FAD</keyword>
<dbReference type="PIRSF" id="PIRSF000137">
    <property type="entry name" value="Alcohol_oxidase"/>
    <property type="match status" value="1"/>
</dbReference>
<evidence type="ECO:0000256" key="8">
    <source>
        <dbReference type="ARBA" id="ARBA00049435"/>
    </source>
</evidence>
<organism evidence="15 16">
    <name type="scientific">Cladophialophora immunda</name>
    <dbReference type="NCBI Taxonomy" id="569365"/>
    <lineage>
        <taxon>Eukaryota</taxon>
        <taxon>Fungi</taxon>
        <taxon>Dikarya</taxon>
        <taxon>Ascomycota</taxon>
        <taxon>Pezizomycotina</taxon>
        <taxon>Eurotiomycetes</taxon>
        <taxon>Chaetothyriomycetidae</taxon>
        <taxon>Chaetothyriales</taxon>
        <taxon>Herpotrichiellaceae</taxon>
        <taxon>Cladophialophora</taxon>
    </lineage>
</organism>
<dbReference type="InterPro" id="IPR012132">
    <property type="entry name" value="GMC_OxRdtase"/>
</dbReference>
<keyword evidence="4" id="KW-0134">Cell wall</keyword>
<dbReference type="GeneID" id="27346780"/>
<dbReference type="SUPFAM" id="SSF54373">
    <property type="entry name" value="FAD-linked reductases, C-terminal domain"/>
    <property type="match status" value="1"/>
</dbReference>
<dbReference type="Gene3D" id="3.30.560.10">
    <property type="entry name" value="Glucose Oxidase, domain 3"/>
    <property type="match status" value="1"/>
</dbReference>
<dbReference type="EC" id="1.1.3.4" evidence="9"/>
<dbReference type="Gene3D" id="3.50.50.60">
    <property type="entry name" value="FAD/NAD(P)-binding domain"/>
    <property type="match status" value="1"/>
</dbReference>
<evidence type="ECO:0000256" key="12">
    <source>
        <dbReference type="SAM" id="SignalP"/>
    </source>
</evidence>
<feature type="signal peptide" evidence="12">
    <location>
        <begin position="1"/>
        <end position="23"/>
    </location>
</feature>
<comment type="catalytic activity">
    <reaction evidence="8">
        <text>beta-D-glucose + O2 = D-glucono-1,5-lactone + H2O2</text>
        <dbReference type="Rhea" id="RHEA:11428"/>
        <dbReference type="ChEBI" id="CHEBI:15379"/>
        <dbReference type="ChEBI" id="CHEBI:15903"/>
        <dbReference type="ChEBI" id="CHEBI:16217"/>
        <dbReference type="ChEBI" id="CHEBI:16240"/>
        <dbReference type="EC" id="1.1.3.4"/>
    </reaction>
    <physiologicalReaction direction="left-to-right" evidence="8">
        <dbReference type="Rhea" id="RHEA:11429"/>
    </physiologicalReaction>
</comment>
<dbReference type="RefSeq" id="XP_016248104.1">
    <property type="nucleotide sequence ID" value="XM_016394685.1"/>
</dbReference>
<dbReference type="Proteomes" id="UP000054466">
    <property type="component" value="Unassembled WGS sequence"/>
</dbReference>
<evidence type="ECO:0000256" key="1">
    <source>
        <dbReference type="ARBA" id="ARBA00001974"/>
    </source>
</evidence>
<dbReference type="VEuPathDB" id="FungiDB:PV07_07586"/>
<evidence type="ECO:0000259" key="14">
    <source>
        <dbReference type="PROSITE" id="PS00624"/>
    </source>
</evidence>
<gene>
    <name evidence="15" type="ORF">PV07_07586</name>
</gene>
<keyword evidence="12" id="KW-0732">Signal</keyword>
<dbReference type="InterPro" id="IPR007867">
    <property type="entry name" value="GMC_OxRtase_C"/>
</dbReference>
<evidence type="ECO:0000256" key="6">
    <source>
        <dbReference type="ARBA" id="ARBA00022827"/>
    </source>
</evidence>
<evidence type="ECO:0000313" key="16">
    <source>
        <dbReference type="Proteomes" id="UP000054466"/>
    </source>
</evidence>
<keyword evidence="5 11" id="KW-0285">Flavoprotein</keyword>
<comment type="similarity">
    <text evidence="3 11">Belongs to the GMC oxidoreductase family.</text>
</comment>
<evidence type="ECO:0000256" key="5">
    <source>
        <dbReference type="ARBA" id="ARBA00022630"/>
    </source>
</evidence>
<dbReference type="EMBL" id="KN847043">
    <property type="protein sequence ID" value="KIW27888.1"/>
    <property type="molecule type" value="Genomic_DNA"/>
</dbReference>
<evidence type="ECO:0000259" key="13">
    <source>
        <dbReference type="PROSITE" id="PS00623"/>
    </source>
</evidence>
<evidence type="ECO:0000256" key="7">
    <source>
        <dbReference type="ARBA" id="ARBA00023002"/>
    </source>
</evidence>
<dbReference type="GO" id="GO:0050660">
    <property type="term" value="F:flavin adenine dinucleotide binding"/>
    <property type="evidence" value="ECO:0007669"/>
    <property type="project" value="InterPro"/>
</dbReference>
<keyword evidence="16" id="KW-1185">Reference proteome</keyword>
<dbReference type="InterPro" id="IPR036188">
    <property type="entry name" value="FAD/NAD-bd_sf"/>
</dbReference>
<dbReference type="Pfam" id="PF00732">
    <property type="entry name" value="GMC_oxred_N"/>
    <property type="match status" value="1"/>
</dbReference>
<feature type="domain" description="Glucose-methanol-choline oxidoreductase N-terminal" evidence="14">
    <location>
        <begin position="310"/>
        <end position="324"/>
    </location>
</feature>
<dbReference type="PANTHER" id="PTHR11552">
    <property type="entry name" value="GLUCOSE-METHANOL-CHOLINE GMC OXIDOREDUCTASE"/>
    <property type="match status" value="1"/>
</dbReference>
<dbReference type="PANTHER" id="PTHR11552:SF201">
    <property type="entry name" value="GLUCOSE-METHANOL-CHOLINE OXIDOREDUCTASE N-TERMINAL DOMAIN-CONTAINING PROTEIN"/>
    <property type="match status" value="1"/>
</dbReference>
<comment type="subcellular location">
    <subcellularLocation>
        <location evidence="2">Secreted</location>
        <location evidence="2">Cell wall</location>
    </subcellularLocation>
</comment>
<protein>
    <recommendedName>
        <fullName evidence="9">glucose oxidase</fullName>
        <ecNumber evidence="9">1.1.3.4</ecNumber>
    </recommendedName>
</protein>
<comment type="cofactor">
    <cofactor evidence="1">
        <name>FAD</name>
        <dbReference type="ChEBI" id="CHEBI:57692"/>
    </cofactor>
</comment>
<sequence>MTVSRFCQVLWTTIFLLSPLTLGEGISHDQVRRDRAHFDYVILGGGTAGLVIAGRLSEDPNVTVAVVEAGNFERNNPNVTNASALGLAKDTRVDWQYLSEPQIYGGNQSLIWSAGKGLGGSSLINGMTYIRPASAQIDLWPSLGLELNWTDLFTFSKKGEHFQLPSSNLTALGASYQSSAHGFSGPLSTCFSPHITTGDIHEIFNSTFQTLGIPPRREFDGGQLHGYGVQAVTQDGHADVREDAARAYYYPVMNRTNLVVFVNTTATRIIWSARDSPSGNAVASAAEVVSNNDGQVSTIEAGREIILSAGAIRSPAILEHSGVGNPSILSALSVDVKIPLPAVGENFQDQTTLAVSASINSTVVKQNFTGLPAFVAHVNLHDLFGTNTSSFYNATRAKLPQYAAAIAAQNGGASNASVQQRLLQTQLDLLFQTNTPASEVVPLGLANLVGAVFWPLQPFSRGSVHINSTNRTAPPAIDAKFFQFDFDGAMTVATAKFSRTFVTTPPMSSLVNGSTINPSFARVPENASDAVWLDWIKTASSYQPNYHHLGTCAMLPRDMGGVVDNAFRVYRTENVRVVDLSVIPLQVAGHSTALLYGVAEWAAQKIKGGMTV</sequence>
<dbReference type="HOGENOM" id="CLU_002865_6_0_1"/>
<feature type="active site" description="Proton donor" evidence="10">
    <location>
        <position position="547"/>
    </location>
</feature>
<dbReference type="InterPro" id="IPR027424">
    <property type="entry name" value="Glucose_Oxidase_domain_2"/>
</dbReference>
<feature type="chain" id="PRO_5002239635" description="glucose oxidase" evidence="12">
    <location>
        <begin position="24"/>
        <end position="612"/>
    </location>
</feature>
<keyword evidence="7" id="KW-0560">Oxidoreductase</keyword>
<feature type="active site" description="Proton acceptor" evidence="10">
    <location>
        <position position="590"/>
    </location>
</feature>
<evidence type="ECO:0000256" key="9">
    <source>
        <dbReference type="ARBA" id="ARBA00049722"/>
    </source>
</evidence>
<evidence type="ECO:0000256" key="3">
    <source>
        <dbReference type="ARBA" id="ARBA00010790"/>
    </source>
</evidence>
<reference evidence="15 16" key="1">
    <citation type="submission" date="2015-01" db="EMBL/GenBank/DDBJ databases">
        <title>The Genome Sequence of Cladophialophora immunda CBS83496.</title>
        <authorList>
            <consortium name="The Broad Institute Genomics Platform"/>
            <person name="Cuomo C."/>
            <person name="de Hoog S."/>
            <person name="Gorbushina A."/>
            <person name="Stielow B."/>
            <person name="Teixiera M."/>
            <person name="Abouelleil A."/>
            <person name="Chapman S.B."/>
            <person name="Priest M."/>
            <person name="Young S.K."/>
            <person name="Wortman J."/>
            <person name="Nusbaum C."/>
            <person name="Birren B."/>
        </authorList>
    </citation>
    <scope>NUCLEOTIDE SEQUENCE [LARGE SCALE GENOMIC DNA]</scope>
    <source>
        <strain evidence="15 16">CBS 83496</strain>
    </source>
</reference>
<dbReference type="Pfam" id="PF05199">
    <property type="entry name" value="GMC_oxred_C"/>
    <property type="match status" value="1"/>
</dbReference>
<evidence type="ECO:0000256" key="4">
    <source>
        <dbReference type="ARBA" id="ARBA00022512"/>
    </source>
</evidence>
<dbReference type="Gene3D" id="4.10.450.10">
    <property type="entry name" value="Glucose Oxidase, domain 2"/>
    <property type="match status" value="1"/>
</dbReference>
<keyword evidence="4" id="KW-0964">Secreted</keyword>
<dbReference type="PROSITE" id="PS00623">
    <property type="entry name" value="GMC_OXRED_1"/>
    <property type="match status" value="1"/>
</dbReference>
<accession>A0A0D2C9Z4</accession>
<dbReference type="GO" id="GO:0046562">
    <property type="term" value="F:beta-D-glucose oxidase activity"/>
    <property type="evidence" value="ECO:0007669"/>
    <property type="project" value="UniProtKB-EC"/>
</dbReference>